<reference evidence="3" key="1">
    <citation type="submission" date="2025-08" db="UniProtKB">
        <authorList>
            <consortium name="Ensembl"/>
        </authorList>
    </citation>
    <scope>IDENTIFICATION</scope>
</reference>
<dbReference type="AlphaFoldDB" id="A0A8C4R493"/>
<reference evidence="3" key="2">
    <citation type="submission" date="2025-09" db="UniProtKB">
        <authorList>
            <consortium name="Ensembl"/>
        </authorList>
    </citation>
    <scope>IDENTIFICATION</scope>
</reference>
<sequence>MGPTAAAVVRLSGMRRSLTGLATYPWSSLFDKPTQLVVREHGFLPCCSPSSAWFSSEQYVSKNHPPLCINAPSSHCVHTTTTAATTAITTTKLPGFKRMETNKLGVFARIIEAFGVIGPMRHSKWKLRIAALRMYTCCVEDVVFEQFVKRFCRAHAVHEQPPSECQLPDTLSTWFLVTQLHVWMCLVRMKQEGREGNYMCKYIVYAMWEDLQQRSAMMKIDQLKIKQSMKAMTEMFYASLFGYDEGILSDDHILLAALWRHLFSFNLTDPRHLELMVEYVRKQVQYLDSFNSEDLLLTGTVRWRPLHEKNPQSVLKADLPAYNDAGL</sequence>
<evidence type="ECO:0000313" key="4">
    <source>
        <dbReference type="Proteomes" id="UP000694388"/>
    </source>
</evidence>
<evidence type="ECO:0000259" key="2">
    <source>
        <dbReference type="Pfam" id="PF03981"/>
    </source>
</evidence>
<feature type="domain" description="Ubiquinol-cytochrome c chaperone" evidence="2">
    <location>
        <begin position="164"/>
        <end position="300"/>
    </location>
</feature>
<evidence type="ECO:0000256" key="1">
    <source>
        <dbReference type="ARBA" id="ARBA00006407"/>
    </source>
</evidence>
<name>A0A8C4R493_EPTBU</name>
<dbReference type="InterPro" id="IPR007129">
    <property type="entry name" value="Ubiqinol_cyt_c_chaperone_CPB3"/>
</dbReference>
<dbReference type="Ensembl" id="ENSEBUT00000025232.1">
    <property type="protein sequence ID" value="ENSEBUP00000024655.1"/>
    <property type="gene ID" value="ENSEBUG00000015220.1"/>
</dbReference>
<comment type="similarity">
    <text evidence="1">Belongs to the CBP3 family.</text>
</comment>
<dbReference type="GO" id="GO:0005739">
    <property type="term" value="C:mitochondrion"/>
    <property type="evidence" value="ECO:0007669"/>
    <property type="project" value="TreeGrafter"/>
</dbReference>
<evidence type="ECO:0000313" key="3">
    <source>
        <dbReference type="Ensembl" id="ENSEBUP00000024655.1"/>
    </source>
</evidence>
<organism evidence="3 4">
    <name type="scientific">Eptatretus burgeri</name>
    <name type="common">Inshore hagfish</name>
    <dbReference type="NCBI Taxonomy" id="7764"/>
    <lineage>
        <taxon>Eukaryota</taxon>
        <taxon>Metazoa</taxon>
        <taxon>Chordata</taxon>
        <taxon>Craniata</taxon>
        <taxon>Vertebrata</taxon>
        <taxon>Cyclostomata</taxon>
        <taxon>Myxini</taxon>
        <taxon>Myxiniformes</taxon>
        <taxon>Myxinidae</taxon>
        <taxon>Eptatretinae</taxon>
        <taxon>Eptatretus</taxon>
    </lineage>
</organism>
<accession>A0A8C4R493</accession>
<dbReference type="GeneTree" id="ENSGT00390000018118"/>
<dbReference type="PANTHER" id="PTHR12184">
    <property type="entry name" value="UBIQUINOL-CYTOCHROME C REDUCTASE COMPLEX ASSEMBLY FACTOR 1 FAMILY MEMBER"/>
    <property type="match status" value="1"/>
</dbReference>
<dbReference type="InterPro" id="IPR021150">
    <property type="entry name" value="Ubiq_cyt_c_chap"/>
</dbReference>
<dbReference type="Proteomes" id="UP000694388">
    <property type="component" value="Unplaced"/>
</dbReference>
<proteinExistence type="inferred from homology"/>
<protein>
    <submittedName>
        <fullName evidence="3">Ubiquinol-cytochrome c reductase complex assembly factor 1</fullName>
    </submittedName>
</protein>
<dbReference type="GO" id="GO:0034551">
    <property type="term" value="P:mitochondrial respiratory chain complex III assembly"/>
    <property type="evidence" value="ECO:0007669"/>
    <property type="project" value="TreeGrafter"/>
</dbReference>
<dbReference type="PANTHER" id="PTHR12184:SF1">
    <property type="entry name" value="UBIQUINOL-CYTOCHROME-C REDUCTASE COMPLEX ASSEMBLY FACTOR 1"/>
    <property type="match status" value="1"/>
</dbReference>
<dbReference type="Pfam" id="PF03981">
    <property type="entry name" value="Ubiq_cyt_C_chap"/>
    <property type="match status" value="1"/>
</dbReference>
<keyword evidence="4" id="KW-1185">Reference proteome</keyword>